<dbReference type="InterPro" id="IPR002401">
    <property type="entry name" value="Cyt_P450_E_grp-I"/>
</dbReference>
<dbReference type="InterPro" id="IPR001128">
    <property type="entry name" value="Cyt_P450"/>
</dbReference>
<dbReference type="PANTHER" id="PTHR47951">
    <property type="entry name" value="OS08G0547900 PROTEIN"/>
    <property type="match status" value="1"/>
</dbReference>
<keyword evidence="3" id="KW-1185">Reference proteome</keyword>
<reference evidence="2 3" key="1">
    <citation type="journal article" date="2018" name="Nat. Genet.">
        <title>The Rosa genome provides new insights in the design of modern roses.</title>
        <authorList>
            <person name="Bendahmane M."/>
        </authorList>
    </citation>
    <scope>NUCLEOTIDE SEQUENCE [LARGE SCALE GENOMIC DNA]</scope>
    <source>
        <strain evidence="3">cv. Old Blush</strain>
    </source>
</reference>
<dbReference type="InterPro" id="IPR036396">
    <property type="entry name" value="Cyt_P450_sf"/>
</dbReference>
<dbReference type="EMBL" id="PDCK01000045">
    <property type="protein sequence ID" value="PRQ18081.1"/>
    <property type="molecule type" value="Genomic_DNA"/>
</dbReference>
<dbReference type="PRINTS" id="PR00463">
    <property type="entry name" value="EP450I"/>
</dbReference>
<keyword evidence="1" id="KW-0472">Membrane</keyword>
<dbReference type="GO" id="GO:0005506">
    <property type="term" value="F:iron ion binding"/>
    <property type="evidence" value="ECO:0007669"/>
    <property type="project" value="InterPro"/>
</dbReference>
<feature type="transmembrane region" description="Helical" evidence="1">
    <location>
        <begin position="42"/>
        <end position="62"/>
    </location>
</feature>
<evidence type="ECO:0000256" key="1">
    <source>
        <dbReference type="SAM" id="Phobius"/>
    </source>
</evidence>
<sequence>MFPTTVSRRTSSIAVGSKMSLSCEFFMESSSLSSLWSETKSGSWGVFFTLTAIFAAFFYVWSCMRESKSSRMSPPLPPGPRGFPLVGNLLSLDSELHSYFAGLAKTYGPIFKLRLGTRLCVVIASPSIAREVLKDHDATFANRGVNVAAGDVALYGGADIVFAPYGPEWRMMRKVCALKMLSNTALDSVQELRHKQVRKAVGYFYSRVGSPVDVGEQIFVAILNLTTNMLWGGTMEEEGVGAGVLAEFRPLGKQCGTSRSFLGNPIFRNFIRVWPGLICRG</sequence>
<dbReference type="Gramene" id="PRQ18081">
    <property type="protein sequence ID" value="PRQ18081"/>
    <property type="gene ID" value="RchiOBHm_Chr7g0201991"/>
</dbReference>
<dbReference type="GO" id="GO:0004497">
    <property type="term" value="F:monooxygenase activity"/>
    <property type="evidence" value="ECO:0007669"/>
    <property type="project" value="InterPro"/>
</dbReference>
<proteinExistence type="predicted"/>
<dbReference type="PANTHER" id="PTHR47951:SF3">
    <property type="entry name" value="CYTOCHROME P450, FAMILY 706, SUBFAMILY A, POLYPEPTIDE 4"/>
    <property type="match status" value="1"/>
</dbReference>
<keyword evidence="1" id="KW-1133">Transmembrane helix</keyword>
<dbReference type="AlphaFoldDB" id="A0A2P6P810"/>
<name>A0A2P6P810_ROSCH</name>
<dbReference type="OMA" id="SCMRESK"/>
<gene>
    <name evidence="2" type="ORF">RchiOBHm_Chr7g0201991</name>
</gene>
<dbReference type="SUPFAM" id="SSF48264">
    <property type="entry name" value="Cytochrome P450"/>
    <property type="match status" value="1"/>
</dbReference>
<evidence type="ECO:0000313" key="3">
    <source>
        <dbReference type="Proteomes" id="UP000238479"/>
    </source>
</evidence>
<protein>
    <submittedName>
        <fullName evidence="2">Putative cytochrome P450</fullName>
    </submittedName>
</protein>
<keyword evidence="1" id="KW-0812">Transmembrane</keyword>
<dbReference type="GO" id="GO:0020037">
    <property type="term" value="F:heme binding"/>
    <property type="evidence" value="ECO:0007669"/>
    <property type="project" value="InterPro"/>
</dbReference>
<dbReference type="GO" id="GO:0016705">
    <property type="term" value="F:oxidoreductase activity, acting on paired donors, with incorporation or reduction of molecular oxygen"/>
    <property type="evidence" value="ECO:0007669"/>
    <property type="project" value="InterPro"/>
</dbReference>
<dbReference type="Pfam" id="PF00067">
    <property type="entry name" value="p450"/>
    <property type="match status" value="1"/>
</dbReference>
<evidence type="ECO:0000313" key="2">
    <source>
        <dbReference type="EMBL" id="PRQ18081.1"/>
    </source>
</evidence>
<accession>A0A2P6P810</accession>
<comment type="caution">
    <text evidence="2">The sequence shown here is derived from an EMBL/GenBank/DDBJ whole genome shotgun (WGS) entry which is preliminary data.</text>
</comment>
<dbReference type="Gene3D" id="1.10.630.10">
    <property type="entry name" value="Cytochrome P450"/>
    <property type="match status" value="1"/>
</dbReference>
<dbReference type="Proteomes" id="UP000238479">
    <property type="component" value="Chromosome 7"/>
</dbReference>
<organism evidence="2 3">
    <name type="scientific">Rosa chinensis</name>
    <name type="common">China rose</name>
    <dbReference type="NCBI Taxonomy" id="74649"/>
    <lineage>
        <taxon>Eukaryota</taxon>
        <taxon>Viridiplantae</taxon>
        <taxon>Streptophyta</taxon>
        <taxon>Embryophyta</taxon>
        <taxon>Tracheophyta</taxon>
        <taxon>Spermatophyta</taxon>
        <taxon>Magnoliopsida</taxon>
        <taxon>eudicotyledons</taxon>
        <taxon>Gunneridae</taxon>
        <taxon>Pentapetalae</taxon>
        <taxon>rosids</taxon>
        <taxon>fabids</taxon>
        <taxon>Rosales</taxon>
        <taxon>Rosaceae</taxon>
        <taxon>Rosoideae</taxon>
        <taxon>Rosoideae incertae sedis</taxon>
        <taxon>Rosa</taxon>
    </lineage>
</organism>